<feature type="region of interest" description="Disordered" evidence="6">
    <location>
        <begin position="220"/>
        <end position="249"/>
    </location>
</feature>
<evidence type="ECO:0000259" key="8">
    <source>
        <dbReference type="PROSITE" id="PS50110"/>
    </source>
</evidence>
<dbReference type="Gene3D" id="3.40.50.2300">
    <property type="match status" value="1"/>
</dbReference>
<dbReference type="GO" id="GO:0006355">
    <property type="term" value="P:regulation of DNA-templated transcription"/>
    <property type="evidence" value="ECO:0007669"/>
    <property type="project" value="InterPro"/>
</dbReference>
<keyword evidence="4" id="KW-0804">Transcription</keyword>
<dbReference type="PROSITE" id="PS00622">
    <property type="entry name" value="HTH_LUXR_1"/>
    <property type="match status" value="1"/>
</dbReference>
<keyword evidence="1 5" id="KW-0597">Phosphoprotein</keyword>
<evidence type="ECO:0000256" key="2">
    <source>
        <dbReference type="ARBA" id="ARBA00023015"/>
    </source>
</evidence>
<dbReference type="EMBL" id="JABEMA010000360">
    <property type="protein sequence ID" value="NNH24454.1"/>
    <property type="molecule type" value="Genomic_DNA"/>
</dbReference>
<evidence type="ECO:0000256" key="4">
    <source>
        <dbReference type="ARBA" id="ARBA00023163"/>
    </source>
</evidence>
<name>A0A849BVP6_9ACTN</name>
<sequence>MRVLICEDSVLLREGLVRLLEDAGHEVVAALADAEGLGAAVDASAPELCVLDVRLPPTWTDEGVRAAVALRAERPGLPVLVLSQYVEERYAGELFGGQGGALGYLLKDRVVDVADFLDALDRIRGGATVLDPEVVAQLLARRARDERLAALTDRERTVLALIAEGRSNQAIAALLVLSEASVEKNITAIFTKLGLERDEHGNRRVLAALVHLSHHALPDPAFPDPTFPDRAFPPHAGPRPAPPQAGAPR</sequence>
<protein>
    <submittedName>
        <fullName evidence="9">Response regulator transcription factor</fullName>
    </submittedName>
</protein>
<dbReference type="PROSITE" id="PS50043">
    <property type="entry name" value="HTH_LUXR_2"/>
    <property type="match status" value="1"/>
</dbReference>
<evidence type="ECO:0000313" key="10">
    <source>
        <dbReference type="Proteomes" id="UP000555552"/>
    </source>
</evidence>
<dbReference type="InterPro" id="IPR016032">
    <property type="entry name" value="Sig_transdc_resp-reg_C-effctor"/>
</dbReference>
<proteinExistence type="predicted"/>
<dbReference type="InterPro" id="IPR001789">
    <property type="entry name" value="Sig_transdc_resp-reg_receiver"/>
</dbReference>
<dbReference type="InterPro" id="IPR039420">
    <property type="entry name" value="WalR-like"/>
</dbReference>
<dbReference type="AlphaFoldDB" id="A0A849BVP6"/>
<accession>A0A849BVP6</accession>
<dbReference type="PROSITE" id="PS50110">
    <property type="entry name" value="RESPONSE_REGULATORY"/>
    <property type="match status" value="1"/>
</dbReference>
<evidence type="ECO:0000256" key="6">
    <source>
        <dbReference type="SAM" id="MobiDB-lite"/>
    </source>
</evidence>
<dbReference type="RefSeq" id="WP_171204200.1">
    <property type="nucleotide sequence ID" value="NZ_BAAANP010000008.1"/>
</dbReference>
<feature type="domain" description="Response regulatory" evidence="8">
    <location>
        <begin position="2"/>
        <end position="122"/>
    </location>
</feature>
<dbReference type="GO" id="GO:0003677">
    <property type="term" value="F:DNA binding"/>
    <property type="evidence" value="ECO:0007669"/>
    <property type="project" value="UniProtKB-KW"/>
</dbReference>
<dbReference type="PANTHER" id="PTHR43214:SF24">
    <property type="entry name" value="TRANSCRIPTIONAL REGULATORY PROTEIN NARL-RELATED"/>
    <property type="match status" value="1"/>
</dbReference>
<dbReference type="Pfam" id="PF00196">
    <property type="entry name" value="GerE"/>
    <property type="match status" value="1"/>
</dbReference>
<keyword evidence="3" id="KW-0238">DNA-binding</keyword>
<reference evidence="9 10" key="1">
    <citation type="submission" date="2020-05" db="EMBL/GenBank/DDBJ databases">
        <title>MicrobeNet Type strains.</title>
        <authorList>
            <person name="Nicholson A.C."/>
        </authorList>
    </citation>
    <scope>NUCLEOTIDE SEQUENCE [LARGE SCALE GENOMIC DNA]</scope>
    <source>
        <strain evidence="9 10">JCM 14547</strain>
    </source>
</reference>
<evidence type="ECO:0000256" key="3">
    <source>
        <dbReference type="ARBA" id="ARBA00023125"/>
    </source>
</evidence>
<dbReference type="Proteomes" id="UP000555552">
    <property type="component" value="Unassembled WGS sequence"/>
</dbReference>
<dbReference type="SUPFAM" id="SSF52172">
    <property type="entry name" value="CheY-like"/>
    <property type="match status" value="1"/>
</dbReference>
<evidence type="ECO:0000313" key="9">
    <source>
        <dbReference type="EMBL" id="NNH24454.1"/>
    </source>
</evidence>
<dbReference type="SUPFAM" id="SSF46894">
    <property type="entry name" value="C-terminal effector domain of the bipartite response regulators"/>
    <property type="match status" value="1"/>
</dbReference>
<dbReference type="SMART" id="SM00421">
    <property type="entry name" value="HTH_LUXR"/>
    <property type="match status" value="1"/>
</dbReference>
<dbReference type="InterPro" id="IPR000792">
    <property type="entry name" value="Tscrpt_reg_LuxR_C"/>
</dbReference>
<comment type="caution">
    <text evidence="9">The sequence shown here is derived from an EMBL/GenBank/DDBJ whole genome shotgun (WGS) entry which is preliminary data.</text>
</comment>
<evidence type="ECO:0000259" key="7">
    <source>
        <dbReference type="PROSITE" id="PS50043"/>
    </source>
</evidence>
<dbReference type="GO" id="GO:0000160">
    <property type="term" value="P:phosphorelay signal transduction system"/>
    <property type="evidence" value="ECO:0007669"/>
    <property type="project" value="InterPro"/>
</dbReference>
<keyword evidence="10" id="KW-1185">Reference proteome</keyword>
<dbReference type="InterPro" id="IPR011006">
    <property type="entry name" value="CheY-like_superfamily"/>
</dbReference>
<evidence type="ECO:0000256" key="5">
    <source>
        <dbReference type="PROSITE-ProRule" id="PRU00169"/>
    </source>
</evidence>
<dbReference type="CDD" id="cd06170">
    <property type="entry name" value="LuxR_C_like"/>
    <property type="match status" value="1"/>
</dbReference>
<dbReference type="CDD" id="cd17535">
    <property type="entry name" value="REC_NarL-like"/>
    <property type="match status" value="1"/>
</dbReference>
<dbReference type="PANTHER" id="PTHR43214">
    <property type="entry name" value="TWO-COMPONENT RESPONSE REGULATOR"/>
    <property type="match status" value="1"/>
</dbReference>
<gene>
    <name evidence="9" type="ORF">HLB09_15430</name>
</gene>
<feature type="domain" description="HTH luxR-type" evidence="7">
    <location>
        <begin position="144"/>
        <end position="214"/>
    </location>
</feature>
<dbReference type="SMART" id="SM00448">
    <property type="entry name" value="REC"/>
    <property type="match status" value="1"/>
</dbReference>
<feature type="modified residue" description="4-aspartylphosphate" evidence="5">
    <location>
        <position position="52"/>
    </location>
</feature>
<dbReference type="InterPro" id="IPR058245">
    <property type="entry name" value="NreC/VraR/RcsB-like_REC"/>
</dbReference>
<feature type="compositionally biased region" description="Pro residues" evidence="6">
    <location>
        <begin position="235"/>
        <end position="249"/>
    </location>
</feature>
<dbReference type="Pfam" id="PF00072">
    <property type="entry name" value="Response_reg"/>
    <property type="match status" value="1"/>
</dbReference>
<organism evidence="9 10">
    <name type="scientific">Pseudokineococcus marinus</name>
    <dbReference type="NCBI Taxonomy" id="351215"/>
    <lineage>
        <taxon>Bacteria</taxon>
        <taxon>Bacillati</taxon>
        <taxon>Actinomycetota</taxon>
        <taxon>Actinomycetes</taxon>
        <taxon>Kineosporiales</taxon>
        <taxon>Kineosporiaceae</taxon>
        <taxon>Pseudokineococcus</taxon>
    </lineage>
</organism>
<dbReference type="PRINTS" id="PR00038">
    <property type="entry name" value="HTHLUXR"/>
</dbReference>
<keyword evidence="2" id="KW-0805">Transcription regulation</keyword>
<evidence type="ECO:0000256" key="1">
    <source>
        <dbReference type="ARBA" id="ARBA00022553"/>
    </source>
</evidence>